<protein>
    <recommendedName>
        <fullName evidence="3">Lipoprotein</fullName>
    </recommendedName>
</protein>
<evidence type="ECO:0000313" key="1">
    <source>
        <dbReference type="EMBL" id="QIE60295.1"/>
    </source>
</evidence>
<gene>
    <name evidence="1" type="ORF">G5B37_12205</name>
</gene>
<accession>A0A6G6GNX6</accession>
<sequence length="269" mass="30457">MKKIFLVAFLSIVFVSCNVQERILFDENMGGTYEMSFDLSAMLEVASKNGPATSDKPKKKIDTLIVFSEMLTQFKDSIATLPPKKQEELAKLENMTMHMQMDEENNVFKFSTTKTFNQFSEIAFVSDQMDEVFNMAKNQGVGAKSAGPGSDMLKTDKVIYTFENNTFSRLDEKAKNLKDANGRGEVDETNTEEDAQGDMLKGMLAEFDDMLKNSNMTLEYSFPKQVKSVSNKDAKISEDGKTVTYNIDWKTLLDDKKILETFEVTLENQ</sequence>
<evidence type="ECO:0000313" key="2">
    <source>
        <dbReference type="Proteomes" id="UP000505306"/>
    </source>
</evidence>
<name>A0A6G6GNX6_9FLAO</name>
<organism evidence="1 2">
    <name type="scientific">Rasiella rasia</name>
    <dbReference type="NCBI Taxonomy" id="2744027"/>
    <lineage>
        <taxon>Bacteria</taxon>
        <taxon>Pseudomonadati</taxon>
        <taxon>Bacteroidota</taxon>
        <taxon>Flavobacteriia</taxon>
        <taxon>Flavobacteriales</taxon>
        <taxon>Flavobacteriaceae</taxon>
        <taxon>Rasiella</taxon>
    </lineage>
</organism>
<evidence type="ECO:0008006" key="3">
    <source>
        <dbReference type="Google" id="ProtNLM"/>
    </source>
</evidence>
<proteinExistence type="predicted"/>
<dbReference type="RefSeq" id="WP_164680308.1">
    <property type="nucleotide sequence ID" value="NZ_CP049057.1"/>
</dbReference>
<dbReference type="PROSITE" id="PS51257">
    <property type="entry name" value="PROKAR_LIPOPROTEIN"/>
    <property type="match status" value="1"/>
</dbReference>
<reference evidence="1 2" key="1">
    <citation type="submission" date="2020-02" db="EMBL/GenBank/DDBJ databases">
        <title>Complete genome sequence of Flavobacteriaceae bacterium.</title>
        <authorList>
            <person name="Kim S.-J."/>
            <person name="Kim Y.-S."/>
            <person name="Kim K.-H."/>
        </authorList>
    </citation>
    <scope>NUCLEOTIDE SEQUENCE [LARGE SCALE GENOMIC DNA]</scope>
    <source>
        <strain evidence="1 2">RR4-40</strain>
    </source>
</reference>
<dbReference type="EMBL" id="CP049057">
    <property type="protein sequence ID" value="QIE60295.1"/>
    <property type="molecule type" value="Genomic_DNA"/>
</dbReference>
<dbReference type="AlphaFoldDB" id="A0A6G6GNX6"/>
<keyword evidence="2" id="KW-1185">Reference proteome</keyword>
<dbReference type="Proteomes" id="UP000505306">
    <property type="component" value="Chromosome"/>
</dbReference>
<dbReference type="KEGG" id="mgel:G5B37_12205"/>